<keyword evidence="5" id="KW-1185">Reference proteome</keyword>
<feature type="transmembrane region" description="Helical" evidence="2">
    <location>
        <begin position="603"/>
        <end position="625"/>
    </location>
</feature>
<proteinExistence type="predicted"/>
<dbReference type="EMBL" id="EQ962660">
    <property type="protein sequence ID" value="EED12213.1"/>
    <property type="molecule type" value="Genomic_DNA"/>
</dbReference>
<dbReference type="SMART" id="SM00240">
    <property type="entry name" value="FHA"/>
    <property type="match status" value="1"/>
</dbReference>
<dbReference type="eggNOG" id="KOG3872">
    <property type="taxonomic scope" value="Eukaryota"/>
</dbReference>
<dbReference type="GeneID" id="8102888"/>
<evidence type="ECO:0000259" key="3">
    <source>
        <dbReference type="PROSITE" id="PS50006"/>
    </source>
</evidence>
<organism evidence="4 5">
    <name type="scientific">Talaromyces stipitatus (strain ATCC 10500 / CBS 375.48 / QM 6759 / NRRL 1006)</name>
    <name type="common">Penicillium stipitatum</name>
    <dbReference type="NCBI Taxonomy" id="441959"/>
    <lineage>
        <taxon>Eukaryota</taxon>
        <taxon>Fungi</taxon>
        <taxon>Dikarya</taxon>
        <taxon>Ascomycota</taxon>
        <taxon>Pezizomycotina</taxon>
        <taxon>Eurotiomycetes</taxon>
        <taxon>Eurotiomycetidae</taxon>
        <taxon>Eurotiales</taxon>
        <taxon>Trichocomaceae</taxon>
        <taxon>Talaromyces</taxon>
        <taxon>Talaromyces sect. Talaromyces</taxon>
    </lineage>
</organism>
<feature type="region of interest" description="Disordered" evidence="1">
    <location>
        <begin position="170"/>
        <end position="341"/>
    </location>
</feature>
<dbReference type="PANTHER" id="PTHR15715:SF37">
    <property type="entry name" value="LD47843P"/>
    <property type="match status" value="1"/>
</dbReference>
<dbReference type="SUPFAM" id="SSF49879">
    <property type="entry name" value="SMAD/FHA domain"/>
    <property type="match status" value="1"/>
</dbReference>
<feature type="compositionally biased region" description="Polar residues" evidence="1">
    <location>
        <begin position="220"/>
        <end position="229"/>
    </location>
</feature>
<feature type="compositionally biased region" description="Acidic residues" evidence="1">
    <location>
        <begin position="243"/>
        <end position="266"/>
    </location>
</feature>
<evidence type="ECO:0000313" key="5">
    <source>
        <dbReference type="Proteomes" id="UP000001745"/>
    </source>
</evidence>
<keyword evidence="2" id="KW-0812">Transmembrane</keyword>
<dbReference type="OrthoDB" id="4096268at2759"/>
<dbReference type="AlphaFoldDB" id="B8MS35"/>
<dbReference type="InterPro" id="IPR051176">
    <property type="entry name" value="Cent_Immune-Sig_Mod"/>
</dbReference>
<dbReference type="GO" id="GO:0005737">
    <property type="term" value="C:cytoplasm"/>
    <property type="evidence" value="ECO:0007669"/>
    <property type="project" value="TreeGrafter"/>
</dbReference>
<feature type="domain" description="FHA" evidence="3">
    <location>
        <begin position="33"/>
        <end position="94"/>
    </location>
</feature>
<dbReference type="HOGENOM" id="CLU_430806_0_0_1"/>
<dbReference type="OMA" id="ANESFPF"/>
<dbReference type="PhylomeDB" id="B8MS35"/>
<dbReference type="PANTHER" id="PTHR15715">
    <property type="entry name" value="CENTROSOMAL PROTEIN OF 170 KDA"/>
    <property type="match status" value="1"/>
</dbReference>
<feature type="compositionally biased region" description="Polar residues" evidence="1">
    <location>
        <begin position="570"/>
        <end position="588"/>
    </location>
</feature>
<feature type="region of interest" description="Disordered" evidence="1">
    <location>
        <begin position="570"/>
        <end position="595"/>
    </location>
</feature>
<dbReference type="Gene3D" id="2.60.200.20">
    <property type="match status" value="1"/>
</dbReference>
<name>B8MS35_TALSN</name>
<dbReference type="Pfam" id="PF00498">
    <property type="entry name" value="FHA"/>
    <property type="match status" value="1"/>
</dbReference>
<dbReference type="InParanoid" id="B8MS35"/>
<keyword evidence="2" id="KW-0472">Membrane</keyword>
<feature type="region of interest" description="Disordered" evidence="1">
    <location>
        <begin position="463"/>
        <end position="508"/>
    </location>
</feature>
<evidence type="ECO:0000256" key="1">
    <source>
        <dbReference type="SAM" id="MobiDB-lite"/>
    </source>
</evidence>
<sequence>MACEQVIVTLTPVYSPDTLPFRSLAFSSNNETIPIGRASKSETKNLVPGHDNGWFDSRVMSRDHAVISVSMEKKAVYIRDHGSLHGTQLNDVTITPKQNVTVKSGDVLTFGNEISRGTQTFRPVAVRLDCEWHEKPIAPSPTKPTVNTFRVPDEEDDIVEVVSYKEVAQQNAMQWASDSSDVDYGSDMSRPLDLTSPITSPEIKTSQLPKQQAFEAGNAASVQQTSVTTSEAANPPSSPPAQSEDEDQSGSEAEEDDGSDSDDSAGEDTRKVFDDESEASDDGHYEGSDWDEQEADLAGVQAPPFPSFQGSMAPPFAGLNAGSGEVKPSTRDEIQPIPPMPTLEEVNNMLFQTKESASAVPEQSRISTAFPQQGFTFPEYSFPRIPTPPRIPSPSDKAMAKPLGIPAAPAPAPVYHPCSNFSRGLAAPKHGLLKPTLHNTGGLGSSNANESFPFGPHRSSGYLRNFNKVPDDGRPSWLHDTISSRRSSIENPEPLKKAEKLPTAPKTRVPASGMVGAYTQDTTAAIMNLKRKVDEYLADLNQTPKEIGNTQDSIADAQPRPNMQALELTQSQGTDTQSLQEVAQTSPKKNPRKRVKTHQAYTFMKYAAIAAVGAAVGSIGTIAGLSSLPADYFS</sequence>
<gene>
    <name evidence="4" type="ORF">TSTA_002770</name>
</gene>
<keyword evidence="2" id="KW-1133">Transmembrane helix</keyword>
<reference evidence="5" key="1">
    <citation type="journal article" date="2015" name="Genome Announc.">
        <title>Genome sequence of the AIDS-associated pathogen Penicillium marneffei (ATCC18224) and its near taxonomic relative Talaromyces stipitatus (ATCC10500).</title>
        <authorList>
            <person name="Nierman W.C."/>
            <person name="Fedorova-Abrams N.D."/>
            <person name="Andrianopoulos A."/>
        </authorList>
    </citation>
    <scope>NUCLEOTIDE SEQUENCE [LARGE SCALE GENOMIC DNA]</scope>
    <source>
        <strain evidence="5">ATCC 10500 / CBS 375.48 / QM 6759 / NRRL 1006</strain>
    </source>
</reference>
<feature type="region of interest" description="Disordered" evidence="1">
    <location>
        <begin position="377"/>
        <end position="404"/>
    </location>
</feature>
<feature type="compositionally biased region" description="Polar residues" evidence="1">
    <location>
        <begin position="170"/>
        <end position="179"/>
    </location>
</feature>
<dbReference type="InterPro" id="IPR008984">
    <property type="entry name" value="SMAD_FHA_dom_sf"/>
</dbReference>
<dbReference type="VEuPathDB" id="FungiDB:TSTA_002770"/>
<dbReference type="InterPro" id="IPR000253">
    <property type="entry name" value="FHA_dom"/>
</dbReference>
<dbReference type="STRING" id="441959.B8MS35"/>
<feature type="compositionally biased region" description="Polar residues" evidence="1">
    <location>
        <begin position="196"/>
        <end position="210"/>
    </location>
</feature>
<accession>B8MS35</accession>
<evidence type="ECO:0000256" key="2">
    <source>
        <dbReference type="SAM" id="Phobius"/>
    </source>
</evidence>
<protein>
    <submittedName>
        <fullName evidence="4">FHA domain protein</fullName>
    </submittedName>
</protein>
<evidence type="ECO:0000313" key="4">
    <source>
        <dbReference type="EMBL" id="EED12213.1"/>
    </source>
</evidence>
<dbReference type="PROSITE" id="PS50006">
    <property type="entry name" value="FHA_DOMAIN"/>
    <property type="match status" value="1"/>
</dbReference>
<dbReference type="RefSeq" id="XP_002487867.1">
    <property type="nucleotide sequence ID" value="XM_002487822.1"/>
</dbReference>
<dbReference type="Proteomes" id="UP000001745">
    <property type="component" value="Unassembled WGS sequence"/>
</dbReference>